<feature type="compositionally biased region" description="Low complexity" evidence="1">
    <location>
        <begin position="341"/>
        <end position="359"/>
    </location>
</feature>
<name>A0AA40EHH4_9PEZI</name>
<feature type="compositionally biased region" description="Low complexity" evidence="1">
    <location>
        <begin position="1"/>
        <end position="23"/>
    </location>
</feature>
<evidence type="ECO:0000256" key="1">
    <source>
        <dbReference type="SAM" id="MobiDB-lite"/>
    </source>
</evidence>
<reference evidence="2" key="1">
    <citation type="submission" date="2023-06" db="EMBL/GenBank/DDBJ databases">
        <title>Genome-scale phylogeny and comparative genomics of the fungal order Sordariales.</title>
        <authorList>
            <consortium name="Lawrence Berkeley National Laboratory"/>
            <person name="Hensen N."/>
            <person name="Bonometti L."/>
            <person name="Westerberg I."/>
            <person name="Brannstrom I.O."/>
            <person name="Guillou S."/>
            <person name="Cros-Aarteil S."/>
            <person name="Calhoun S."/>
            <person name="Haridas S."/>
            <person name="Kuo A."/>
            <person name="Mondo S."/>
            <person name="Pangilinan J."/>
            <person name="Riley R."/>
            <person name="LaButti K."/>
            <person name="Andreopoulos B."/>
            <person name="Lipzen A."/>
            <person name="Chen C."/>
            <person name="Yanf M."/>
            <person name="Daum C."/>
            <person name="Ng V."/>
            <person name="Clum A."/>
            <person name="Steindorff A."/>
            <person name="Ohm R."/>
            <person name="Martin F."/>
            <person name="Silar P."/>
            <person name="Natvig D."/>
            <person name="Lalanne C."/>
            <person name="Gautier V."/>
            <person name="Ament-velasquez S.L."/>
            <person name="Kruys A."/>
            <person name="Hutchinson M.I."/>
            <person name="Powell A.J."/>
            <person name="Barry K."/>
            <person name="Miller A.N."/>
            <person name="Grigoriev I.V."/>
            <person name="Debuchy R."/>
            <person name="Gladieux P."/>
            <person name="Thoren M.H."/>
            <person name="Johannesson H."/>
        </authorList>
    </citation>
    <scope>NUCLEOTIDE SEQUENCE</scope>
    <source>
        <strain evidence="2">SMH3187-1</strain>
    </source>
</reference>
<dbReference type="EMBL" id="JAUKUD010000007">
    <property type="protein sequence ID" value="KAK0738952.1"/>
    <property type="molecule type" value="Genomic_DNA"/>
</dbReference>
<proteinExistence type="predicted"/>
<protein>
    <recommendedName>
        <fullName evidence="4">Transcription factor hoxa13</fullName>
    </recommendedName>
</protein>
<organism evidence="2 3">
    <name type="scientific">Schizothecium vesticola</name>
    <dbReference type="NCBI Taxonomy" id="314040"/>
    <lineage>
        <taxon>Eukaryota</taxon>
        <taxon>Fungi</taxon>
        <taxon>Dikarya</taxon>
        <taxon>Ascomycota</taxon>
        <taxon>Pezizomycotina</taxon>
        <taxon>Sordariomycetes</taxon>
        <taxon>Sordariomycetidae</taxon>
        <taxon>Sordariales</taxon>
        <taxon>Schizotheciaceae</taxon>
        <taxon>Schizothecium</taxon>
    </lineage>
</organism>
<gene>
    <name evidence="2" type="ORF">B0T18DRAFT_256087</name>
</gene>
<evidence type="ECO:0008006" key="4">
    <source>
        <dbReference type="Google" id="ProtNLM"/>
    </source>
</evidence>
<dbReference type="Proteomes" id="UP001172155">
    <property type="component" value="Unassembled WGS sequence"/>
</dbReference>
<feature type="region of interest" description="Disordered" evidence="1">
    <location>
        <begin position="721"/>
        <end position="743"/>
    </location>
</feature>
<accession>A0AA40EHH4</accession>
<keyword evidence="3" id="KW-1185">Reference proteome</keyword>
<comment type="caution">
    <text evidence="2">The sequence shown here is derived from an EMBL/GenBank/DDBJ whole genome shotgun (WGS) entry which is preliminary data.</text>
</comment>
<sequence>MDDANGSLKGPKGSKGSKVPKSKTAMNGSIKSALNGHAARPKTAIRTAGPGVIWRTLSVAARFLTWYCIITVALRCPSTPDACDETSPRICKPYHQIRHAVTPHLEPYYTTYAAPYVDLVRPYYHTVDERVIAPGWGYAKKHGAPRVERTQAFAHAQWQKSVQPQITKGQDLAKLQYNQNLAPYVNRVSTALGPYVDIARTSALQTYHELLLPTYTFVQPYALHGYQAASTFTKGTAIPSAVWAWNKTYLFLDSTVWPHLRVIYVENVEPQLIKIGKRLGRYSSSKKTVPKPIPEVLSSPASKTTSSFVKLTPSASSAVVPTISASTSLLATPRASSAHAAAADDVPAKPSSSQASAKSEAVDSQATWTKPSMDPVTPPEIDEQLENEDPVRREARVTVAADLQDWQNRYVKAAKEGSAEIDREIQTISERMIRRQARGMGKSLLDDLQTTVVTELVTLRRNILQVVGTVAKGNISPEEGQEQIGRVVRKAGMEIKDRAKDVRSWRESYELELQAAITKAADSHLNILHNIRDLALQKIGMKWAWTEGVTYKDWAKYHQLKDRFEEWTRGLQGRIVTHPSLEAAQLEAANIEDEAMKLAATAAKELARLKQVGGWKLTAADDTPEFDSTLMQQAADAVEAARTAAAKVADSVVDSVGGAVSDASSAAAAAAGAATDTAKQAKNAVVGEVEKVVDSVSSAGTPEQDDASTVSEVIQVTESVVNENPAPSVDASEAEATESLETPEPSLVADFAPSDLASSVILEETPVFFGNTSESVVDGPGPVDLPYEGDVEIAAVEEPAVPSAAPSVKSVFLGAAAQAAPSRKPVIEDTLDEASGALEAMRQELQSAYSVATSRANSQYAQAISIMSVQIHGTPEPYQAKMLASLTEAYSNAMATASSHMDEALKAASTKVYGKPTKTNKILPTAFPAMPTVPTVEWAQIESIASERLNQGRAWAEEQYESAKIAIGLATPTPSTPSEHVNRALENAKHNYYAGLGVAHARYSEFMAAASSAFSSMTATPTPTDLAGTVSSLGSVASESAASAASAAGENAASAASVASQSAASAASVVGEGAASVVSVVTDNAAAAASIVSDNVAAAASVVSDNAAAAASVVSDSAASAASFASENAASAVGKIGEGWDVVVNKISIEIYGAPTPTPWYASVYHAAGDNAASVTSAAGVYATAASDELSNQFQAVSSILSEALVGKEPTYSESVISRVSAAYATAAASASSFGGAARDSVASVAGEAAKSAQSVGSKAGSIASEATDAVKDTFSQVKDEL</sequence>
<evidence type="ECO:0000313" key="2">
    <source>
        <dbReference type="EMBL" id="KAK0738952.1"/>
    </source>
</evidence>
<feature type="region of interest" description="Disordered" evidence="1">
    <location>
        <begin position="1"/>
        <end position="26"/>
    </location>
</feature>
<dbReference type="PANTHER" id="PTHR23242">
    <property type="entry name" value="TRANSCRIPTION FACTOR HOXA13"/>
    <property type="match status" value="1"/>
</dbReference>
<evidence type="ECO:0000313" key="3">
    <source>
        <dbReference type="Proteomes" id="UP001172155"/>
    </source>
</evidence>
<dbReference type="PANTHER" id="PTHR23242:SF9">
    <property type="entry name" value="TRANSCRIPTION FACTOR HOXA13"/>
    <property type="match status" value="1"/>
</dbReference>
<feature type="region of interest" description="Disordered" evidence="1">
    <location>
        <begin position="341"/>
        <end position="392"/>
    </location>
</feature>